<feature type="transmembrane region" description="Helical" evidence="6">
    <location>
        <begin position="90"/>
        <end position="108"/>
    </location>
</feature>
<dbReference type="InterPro" id="IPR042094">
    <property type="entry name" value="T2SS_GspF_sf"/>
</dbReference>
<evidence type="ECO:0000256" key="3">
    <source>
        <dbReference type="ARBA" id="ARBA00022692"/>
    </source>
</evidence>
<accession>A0ABZ2FAP1</accession>
<dbReference type="Proteomes" id="UP001381003">
    <property type="component" value="Chromosome"/>
</dbReference>
<name>A0ABZ2FAP1_9MICO</name>
<evidence type="ECO:0000259" key="7">
    <source>
        <dbReference type="Pfam" id="PF00482"/>
    </source>
</evidence>
<feature type="transmembrane region" description="Helical" evidence="6">
    <location>
        <begin position="114"/>
        <end position="133"/>
    </location>
</feature>
<dbReference type="EMBL" id="CP104874">
    <property type="protein sequence ID" value="WWF03864.1"/>
    <property type="molecule type" value="Genomic_DNA"/>
</dbReference>
<dbReference type="InterPro" id="IPR018076">
    <property type="entry name" value="T2SS_GspF_dom"/>
</dbReference>
<feature type="transmembrane region" description="Helical" evidence="6">
    <location>
        <begin position="287"/>
        <end position="307"/>
    </location>
</feature>
<sequence length="315" mass="33350">MSGVLASPVAPGVIAVGLGVLVLAYLLLSPGPPRLSKDRRRPQTAHASALTGATDTMTGLVDRVLRRRGATEGIAAALENAGLTTRVQDFAFLVGIGSLVGATIGLLLAGPLLALPLAASAPFVAKIGLRVLASRRRVAFADQLDDSLQLMASSLRAGHSLLQALASVATEAEEPTSTEFVRIINETRVGRPLNEALEETADRMGSEDFNWVTQAISINREVGGNLADVLDGVGDTIRERNQIRRQVKVLAAEGKISVYVLMALPVGIAGFLWVTNPAYLAPFTESLLGYGMLAMSVVMFIVGGLWLRKTARIKF</sequence>
<dbReference type="Pfam" id="PF00482">
    <property type="entry name" value="T2SSF"/>
    <property type="match status" value="1"/>
</dbReference>
<dbReference type="PANTHER" id="PTHR35007:SF1">
    <property type="entry name" value="PILUS ASSEMBLY PROTEIN"/>
    <property type="match status" value="1"/>
</dbReference>
<keyword evidence="9" id="KW-1185">Reference proteome</keyword>
<dbReference type="RefSeq" id="WP_338537479.1">
    <property type="nucleotide sequence ID" value="NZ_CP104874.1"/>
</dbReference>
<comment type="subcellular location">
    <subcellularLocation>
        <location evidence="1">Cell membrane</location>
        <topology evidence="1">Multi-pass membrane protein</topology>
    </subcellularLocation>
</comment>
<keyword evidence="3 6" id="KW-0812">Transmembrane</keyword>
<dbReference type="PANTHER" id="PTHR35007">
    <property type="entry name" value="INTEGRAL MEMBRANE PROTEIN-RELATED"/>
    <property type="match status" value="1"/>
</dbReference>
<keyword evidence="4 6" id="KW-1133">Transmembrane helix</keyword>
<evidence type="ECO:0000256" key="2">
    <source>
        <dbReference type="ARBA" id="ARBA00022475"/>
    </source>
</evidence>
<protein>
    <submittedName>
        <fullName evidence="8">Type II secretion system F family protein</fullName>
    </submittedName>
</protein>
<reference evidence="8 9" key="1">
    <citation type="submission" date="2022-09" db="EMBL/GenBank/DDBJ databases">
        <title>Complete genome sequence of Janibacter terrae strain COS04-44, PCL-degrading bacteria isolated from oil spilled coast.</title>
        <authorList>
            <person name="Park H."/>
            <person name="Kim J.Y."/>
            <person name="An S.H."/>
            <person name="Lee C.M."/>
            <person name="Weon H.-Y."/>
        </authorList>
    </citation>
    <scope>NUCLEOTIDE SEQUENCE [LARGE SCALE GENOMIC DNA]</scope>
    <source>
        <strain evidence="8 9">COS04-44</strain>
    </source>
</reference>
<feature type="transmembrane region" description="Helical" evidence="6">
    <location>
        <begin position="12"/>
        <end position="31"/>
    </location>
</feature>
<evidence type="ECO:0000313" key="9">
    <source>
        <dbReference type="Proteomes" id="UP001381003"/>
    </source>
</evidence>
<proteinExistence type="predicted"/>
<evidence type="ECO:0000256" key="6">
    <source>
        <dbReference type="SAM" id="Phobius"/>
    </source>
</evidence>
<evidence type="ECO:0000256" key="4">
    <source>
        <dbReference type="ARBA" id="ARBA00022989"/>
    </source>
</evidence>
<feature type="domain" description="Type II secretion system protein GspF" evidence="7">
    <location>
        <begin position="148"/>
        <end position="272"/>
    </location>
</feature>
<feature type="transmembrane region" description="Helical" evidence="6">
    <location>
        <begin position="256"/>
        <end position="275"/>
    </location>
</feature>
<gene>
    <name evidence="8" type="ORF">N5P18_09075</name>
</gene>
<keyword evidence="5 6" id="KW-0472">Membrane</keyword>
<evidence type="ECO:0000256" key="1">
    <source>
        <dbReference type="ARBA" id="ARBA00004651"/>
    </source>
</evidence>
<evidence type="ECO:0000313" key="8">
    <source>
        <dbReference type="EMBL" id="WWF03864.1"/>
    </source>
</evidence>
<keyword evidence="2" id="KW-1003">Cell membrane</keyword>
<evidence type="ECO:0000256" key="5">
    <source>
        <dbReference type="ARBA" id="ARBA00023136"/>
    </source>
</evidence>
<dbReference type="Gene3D" id="1.20.81.30">
    <property type="entry name" value="Type II secretion system (T2SS), domain F"/>
    <property type="match status" value="1"/>
</dbReference>
<organism evidence="8 9">
    <name type="scientific">Janibacter terrae</name>
    <dbReference type="NCBI Taxonomy" id="103817"/>
    <lineage>
        <taxon>Bacteria</taxon>
        <taxon>Bacillati</taxon>
        <taxon>Actinomycetota</taxon>
        <taxon>Actinomycetes</taxon>
        <taxon>Micrococcales</taxon>
        <taxon>Intrasporangiaceae</taxon>
        <taxon>Janibacter</taxon>
    </lineage>
</organism>